<dbReference type="EMBL" id="LSDN01000028">
    <property type="protein sequence ID" value="KXB79225.1"/>
    <property type="molecule type" value="Genomic_DNA"/>
</dbReference>
<dbReference type="Proteomes" id="UP000070572">
    <property type="component" value="Unassembled WGS sequence"/>
</dbReference>
<reference evidence="3 4" key="1">
    <citation type="submission" date="2016-01" db="EMBL/GenBank/DDBJ databases">
        <authorList>
            <person name="Mitreva M."/>
            <person name="Pepin K.H."/>
            <person name="Mihindukulasuriya K.A."/>
            <person name="Fulton R."/>
            <person name="Fronick C."/>
            <person name="O'Laughlin M."/>
            <person name="Miner T."/>
            <person name="Herter B."/>
            <person name="Rosa B.A."/>
            <person name="Cordes M."/>
            <person name="Tomlinson C."/>
            <person name="Wollam A."/>
            <person name="Palsikar V.B."/>
            <person name="Mardis E.R."/>
            <person name="Wilson R.K."/>
        </authorList>
    </citation>
    <scope>NUCLEOTIDE SEQUENCE [LARGE SCALE GENOMIC DNA]</scope>
    <source>
        <strain evidence="3 4">DNF00696</strain>
    </source>
</reference>
<feature type="domain" description="HTH cro/C1-type" evidence="2">
    <location>
        <begin position="32"/>
        <end position="77"/>
    </location>
</feature>
<sequence length="129" mass="13810">MDAIDTKTSTGFAKADAAVGLSIALYLQAGTITKQKLADAIGLSRATVSRKVSGHVGWSLEELMAVGEYLGLSTSDLLPHRTDDGSWLPAPFNPAFLSREIGKTPSPLDRNEDGVWRARQDSNLQPSDP</sequence>
<dbReference type="PROSITE" id="PS50943">
    <property type="entry name" value="HTH_CROC1"/>
    <property type="match status" value="1"/>
</dbReference>
<dbReference type="Pfam" id="PF13443">
    <property type="entry name" value="HTH_26"/>
    <property type="match status" value="1"/>
</dbReference>
<accession>A0AB34WWZ9</accession>
<dbReference type="AlphaFoldDB" id="A0AB34WWZ9"/>
<evidence type="ECO:0000313" key="3">
    <source>
        <dbReference type="EMBL" id="KXB79225.1"/>
    </source>
</evidence>
<dbReference type="InterPro" id="IPR010982">
    <property type="entry name" value="Lambda_DNA-bd_dom_sf"/>
</dbReference>
<dbReference type="SUPFAM" id="SSF47413">
    <property type="entry name" value="lambda repressor-like DNA-binding domains"/>
    <property type="match status" value="1"/>
</dbReference>
<gene>
    <name evidence="3" type="ORF">HMPREF1862_01840</name>
</gene>
<keyword evidence="3" id="KW-0238">DNA-binding</keyword>
<dbReference type="GO" id="GO:0003677">
    <property type="term" value="F:DNA binding"/>
    <property type="evidence" value="ECO:0007669"/>
    <property type="project" value="UniProtKB-KW"/>
</dbReference>
<feature type="compositionally biased region" description="Basic and acidic residues" evidence="1">
    <location>
        <begin position="109"/>
        <end position="120"/>
    </location>
</feature>
<dbReference type="CDD" id="cd00093">
    <property type="entry name" value="HTH_XRE"/>
    <property type="match status" value="1"/>
</dbReference>
<dbReference type="Gene3D" id="1.10.260.40">
    <property type="entry name" value="lambda repressor-like DNA-binding domains"/>
    <property type="match status" value="1"/>
</dbReference>
<evidence type="ECO:0000259" key="2">
    <source>
        <dbReference type="PROSITE" id="PS50943"/>
    </source>
</evidence>
<dbReference type="InterPro" id="IPR001387">
    <property type="entry name" value="Cro/C1-type_HTH"/>
</dbReference>
<dbReference type="RefSeq" id="WP_082714214.1">
    <property type="nucleotide sequence ID" value="NZ_JAWFWJ010000001.1"/>
</dbReference>
<feature type="region of interest" description="Disordered" evidence="1">
    <location>
        <begin position="98"/>
        <end position="129"/>
    </location>
</feature>
<evidence type="ECO:0000256" key="1">
    <source>
        <dbReference type="SAM" id="MobiDB-lite"/>
    </source>
</evidence>
<protein>
    <submittedName>
        <fullName evidence="3">DNA-binding helix-turn-helix protein</fullName>
    </submittedName>
</protein>
<proteinExistence type="predicted"/>
<name>A0AB34WWZ9_9ACTO</name>
<comment type="caution">
    <text evidence="3">The sequence shown here is derived from an EMBL/GenBank/DDBJ whole genome shotgun (WGS) entry which is preliminary data.</text>
</comment>
<organism evidence="3 4">
    <name type="scientific">Varibaculum cambriense</name>
    <dbReference type="NCBI Taxonomy" id="184870"/>
    <lineage>
        <taxon>Bacteria</taxon>
        <taxon>Bacillati</taxon>
        <taxon>Actinomycetota</taxon>
        <taxon>Actinomycetes</taxon>
        <taxon>Actinomycetales</taxon>
        <taxon>Actinomycetaceae</taxon>
        <taxon>Varibaculum</taxon>
    </lineage>
</organism>
<evidence type="ECO:0000313" key="4">
    <source>
        <dbReference type="Proteomes" id="UP000070572"/>
    </source>
</evidence>